<dbReference type="GO" id="GO:0016042">
    <property type="term" value="P:lipid catabolic process"/>
    <property type="evidence" value="ECO:0007669"/>
    <property type="project" value="UniProtKB-KW"/>
</dbReference>
<evidence type="ECO:0000256" key="7">
    <source>
        <dbReference type="ARBA" id="ARBA00022753"/>
    </source>
</evidence>
<keyword evidence="4" id="KW-0813">Transport</keyword>
<evidence type="ECO:0000256" key="6">
    <source>
        <dbReference type="ARBA" id="ARBA00022741"/>
    </source>
</evidence>
<dbReference type="PANTHER" id="PTHR47981:SF13">
    <property type="entry name" value="RAS-RELATED PROTEIN RAB-7A"/>
    <property type="match status" value="1"/>
</dbReference>
<dbReference type="InterPro" id="IPR001806">
    <property type="entry name" value="Small_GTPase"/>
</dbReference>
<dbReference type="EMBL" id="GBHO01002828">
    <property type="protein sequence ID" value="JAG40776.1"/>
    <property type="molecule type" value="Transcribed_RNA"/>
</dbReference>
<proteinExistence type="inferred from homology"/>
<organism evidence="16">
    <name type="scientific">Lygus hesperus</name>
    <name type="common">Western plant bug</name>
    <dbReference type="NCBI Taxonomy" id="30085"/>
    <lineage>
        <taxon>Eukaryota</taxon>
        <taxon>Metazoa</taxon>
        <taxon>Ecdysozoa</taxon>
        <taxon>Arthropoda</taxon>
        <taxon>Hexapoda</taxon>
        <taxon>Insecta</taxon>
        <taxon>Pterygota</taxon>
        <taxon>Neoptera</taxon>
        <taxon>Paraneoptera</taxon>
        <taxon>Hemiptera</taxon>
        <taxon>Heteroptera</taxon>
        <taxon>Panheteroptera</taxon>
        <taxon>Cimicomorpha</taxon>
        <taxon>Miridae</taxon>
        <taxon>Mirini</taxon>
        <taxon>Lygus</taxon>
    </lineage>
</organism>
<dbReference type="PRINTS" id="PR00449">
    <property type="entry name" value="RASTRNSFRMNG"/>
</dbReference>
<dbReference type="Gene3D" id="3.40.50.300">
    <property type="entry name" value="P-loop containing nucleotide triphosphate hydrolases"/>
    <property type="match status" value="1"/>
</dbReference>
<keyword evidence="5" id="KW-0488">Methylation</keyword>
<dbReference type="SMART" id="SM00174">
    <property type="entry name" value="RHO"/>
    <property type="match status" value="1"/>
</dbReference>
<dbReference type="GO" id="GO:0008333">
    <property type="term" value="P:endosome to lysosome transport"/>
    <property type="evidence" value="ECO:0007669"/>
    <property type="project" value="TreeGrafter"/>
</dbReference>
<dbReference type="SUPFAM" id="SSF52540">
    <property type="entry name" value="P-loop containing nucleoside triphosphate hydrolases"/>
    <property type="match status" value="1"/>
</dbReference>
<evidence type="ECO:0000256" key="12">
    <source>
        <dbReference type="ARBA" id="ARBA00023136"/>
    </source>
</evidence>
<sequence>KTAFIRQFAENTFSERYFATVVEECFANTVELDGYPMIVTLWDIVGRNSLEKHRNIRYDGCILMYDVTAPASFESLTRWRDKFLKRFQPENRCKFPFVLVGTKVDLAGYDTSYVEWTHPWSTNLPHFFVSSKTLTNFDEAFKVIIRLASEYKSSIDSSFSFVNSQGSDDQPLIRPSSESRCFKCCSCHCNIS</sequence>
<accession>A0A0A9ZA35</accession>
<comment type="subcellular location">
    <subcellularLocation>
        <location evidence="1">Late endosome membrane</location>
    </subcellularLocation>
    <subcellularLocation>
        <location evidence="2">Lysosome membrane</location>
    </subcellularLocation>
</comment>
<evidence type="ECO:0000256" key="5">
    <source>
        <dbReference type="ARBA" id="ARBA00022481"/>
    </source>
</evidence>
<name>A0A0A9ZA35_LYGHE</name>
<keyword evidence="6" id="KW-0547">Nucleotide-binding</keyword>
<dbReference type="AlphaFoldDB" id="A0A0A9ZA35"/>
<keyword evidence="15" id="KW-0636">Prenylation</keyword>
<keyword evidence="12" id="KW-0472">Membrane</keyword>
<dbReference type="GO" id="GO:0045335">
    <property type="term" value="C:phagocytic vesicle"/>
    <property type="evidence" value="ECO:0007669"/>
    <property type="project" value="TreeGrafter"/>
</dbReference>
<reference evidence="16" key="2">
    <citation type="submission" date="2014-07" db="EMBL/GenBank/DDBJ databases">
        <authorList>
            <person name="Hull J."/>
        </authorList>
    </citation>
    <scope>NUCLEOTIDE SEQUENCE</scope>
</reference>
<evidence type="ECO:0000256" key="13">
    <source>
        <dbReference type="ARBA" id="ARBA00023228"/>
    </source>
</evidence>
<dbReference type="GO" id="GO:0031902">
    <property type="term" value="C:late endosome membrane"/>
    <property type="evidence" value="ECO:0007669"/>
    <property type="project" value="UniProtKB-SubCell"/>
</dbReference>
<dbReference type="InterPro" id="IPR027417">
    <property type="entry name" value="P-loop_NTPase"/>
</dbReference>
<protein>
    <submittedName>
        <fullName evidence="16">Ras-related protein Rab-7a</fullName>
    </submittedName>
</protein>
<keyword evidence="9" id="KW-0442">Lipid degradation</keyword>
<dbReference type="GO" id="GO:0015031">
    <property type="term" value="P:protein transport"/>
    <property type="evidence" value="ECO:0007669"/>
    <property type="project" value="UniProtKB-KW"/>
</dbReference>
<dbReference type="PROSITE" id="PS51419">
    <property type="entry name" value="RAB"/>
    <property type="match status" value="1"/>
</dbReference>
<keyword evidence="11" id="KW-0342">GTP-binding</keyword>
<evidence type="ECO:0000256" key="11">
    <source>
        <dbReference type="ARBA" id="ARBA00023134"/>
    </source>
</evidence>
<dbReference type="Pfam" id="PF00071">
    <property type="entry name" value="Ras"/>
    <property type="match status" value="1"/>
</dbReference>
<dbReference type="SMART" id="SM00173">
    <property type="entry name" value="RAS"/>
    <property type="match status" value="1"/>
</dbReference>
<dbReference type="PANTHER" id="PTHR47981">
    <property type="entry name" value="RAB FAMILY"/>
    <property type="match status" value="1"/>
</dbReference>
<keyword evidence="7" id="KW-0967">Endosome</keyword>
<keyword evidence="13" id="KW-0458">Lysosome</keyword>
<evidence type="ECO:0000256" key="14">
    <source>
        <dbReference type="ARBA" id="ARBA00023288"/>
    </source>
</evidence>
<dbReference type="NCBIfam" id="TIGR00231">
    <property type="entry name" value="small_GTP"/>
    <property type="match status" value="1"/>
</dbReference>
<dbReference type="InterPro" id="IPR005225">
    <property type="entry name" value="Small_GTP-bd"/>
</dbReference>
<keyword evidence="14" id="KW-0449">Lipoprotein</keyword>
<evidence type="ECO:0000256" key="4">
    <source>
        <dbReference type="ARBA" id="ARBA00022448"/>
    </source>
</evidence>
<gene>
    <name evidence="16" type="primary">RAB7A_7</name>
    <name evidence="16" type="ORF">CM83_1346</name>
</gene>
<evidence type="ECO:0000256" key="8">
    <source>
        <dbReference type="ARBA" id="ARBA00022927"/>
    </source>
</evidence>
<evidence type="ECO:0000256" key="9">
    <source>
        <dbReference type="ARBA" id="ARBA00022963"/>
    </source>
</evidence>
<dbReference type="GO" id="GO:0090385">
    <property type="term" value="P:phagosome-lysosome fusion"/>
    <property type="evidence" value="ECO:0007669"/>
    <property type="project" value="TreeGrafter"/>
</dbReference>
<comment type="similarity">
    <text evidence="3">Belongs to the small GTPase superfamily. Rab family.</text>
</comment>
<evidence type="ECO:0000256" key="2">
    <source>
        <dbReference type="ARBA" id="ARBA00004656"/>
    </source>
</evidence>
<evidence type="ECO:0000256" key="10">
    <source>
        <dbReference type="ARBA" id="ARBA00023098"/>
    </source>
</evidence>
<keyword evidence="8" id="KW-0653">Protein transport</keyword>
<dbReference type="SMART" id="SM00175">
    <property type="entry name" value="RAB"/>
    <property type="match status" value="1"/>
</dbReference>
<keyword evidence="10" id="KW-0443">Lipid metabolism</keyword>
<evidence type="ECO:0000256" key="3">
    <source>
        <dbReference type="ARBA" id="ARBA00006270"/>
    </source>
</evidence>
<reference evidence="16" key="1">
    <citation type="journal article" date="2014" name="PLoS ONE">
        <title>Transcriptome-Based Identification of ABC Transporters in the Western Tarnished Plant Bug Lygus hesperus.</title>
        <authorList>
            <person name="Hull J.J."/>
            <person name="Chaney K."/>
            <person name="Geib S.M."/>
            <person name="Fabrick J.A."/>
            <person name="Brent C.S."/>
            <person name="Walsh D."/>
            <person name="Lavine L.C."/>
        </authorList>
    </citation>
    <scope>NUCLEOTIDE SEQUENCE</scope>
</reference>
<dbReference type="GO" id="GO:0003924">
    <property type="term" value="F:GTPase activity"/>
    <property type="evidence" value="ECO:0007669"/>
    <property type="project" value="InterPro"/>
</dbReference>
<evidence type="ECO:0000313" key="16">
    <source>
        <dbReference type="EMBL" id="JAG40776.1"/>
    </source>
</evidence>
<evidence type="ECO:0000256" key="15">
    <source>
        <dbReference type="ARBA" id="ARBA00023289"/>
    </source>
</evidence>
<dbReference type="GO" id="GO:0005765">
    <property type="term" value="C:lysosomal membrane"/>
    <property type="evidence" value="ECO:0007669"/>
    <property type="project" value="UniProtKB-SubCell"/>
</dbReference>
<dbReference type="GO" id="GO:0005525">
    <property type="term" value="F:GTP binding"/>
    <property type="evidence" value="ECO:0007669"/>
    <property type="project" value="UniProtKB-KW"/>
</dbReference>
<evidence type="ECO:0000256" key="1">
    <source>
        <dbReference type="ARBA" id="ARBA00004414"/>
    </source>
</evidence>
<feature type="non-terminal residue" evidence="16">
    <location>
        <position position="1"/>
    </location>
</feature>